<dbReference type="EMBL" id="BAAAYN010000056">
    <property type="protein sequence ID" value="GAA3396408.1"/>
    <property type="molecule type" value="Genomic_DNA"/>
</dbReference>
<dbReference type="RefSeq" id="WP_345732860.1">
    <property type="nucleotide sequence ID" value="NZ_BAAAYN010000056.1"/>
</dbReference>
<evidence type="ECO:0000313" key="3">
    <source>
        <dbReference type="Proteomes" id="UP001501676"/>
    </source>
</evidence>
<sequence>MAIRETGEGERRGNTPPTIPRWMLLLVAVETAVIIGQAAGILAAMSGRTGLEAVTVGFVVIGACIPLLLGVIGFLSEHNG</sequence>
<feature type="transmembrane region" description="Helical" evidence="1">
    <location>
        <begin position="22"/>
        <end position="44"/>
    </location>
</feature>
<organism evidence="2 3">
    <name type="scientific">Cryptosporangium minutisporangium</name>
    <dbReference type="NCBI Taxonomy" id="113569"/>
    <lineage>
        <taxon>Bacteria</taxon>
        <taxon>Bacillati</taxon>
        <taxon>Actinomycetota</taxon>
        <taxon>Actinomycetes</taxon>
        <taxon>Cryptosporangiales</taxon>
        <taxon>Cryptosporangiaceae</taxon>
        <taxon>Cryptosporangium</taxon>
    </lineage>
</organism>
<accession>A0ABP6T9R5</accession>
<proteinExistence type="predicted"/>
<feature type="transmembrane region" description="Helical" evidence="1">
    <location>
        <begin position="56"/>
        <end position="75"/>
    </location>
</feature>
<reference evidence="3" key="1">
    <citation type="journal article" date="2019" name="Int. J. Syst. Evol. Microbiol.">
        <title>The Global Catalogue of Microorganisms (GCM) 10K type strain sequencing project: providing services to taxonomists for standard genome sequencing and annotation.</title>
        <authorList>
            <consortium name="The Broad Institute Genomics Platform"/>
            <consortium name="The Broad Institute Genome Sequencing Center for Infectious Disease"/>
            <person name="Wu L."/>
            <person name="Ma J."/>
        </authorList>
    </citation>
    <scope>NUCLEOTIDE SEQUENCE [LARGE SCALE GENOMIC DNA]</scope>
    <source>
        <strain evidence="3">JCM 9458</strain>
    </source>
</reference>
<gene>
    <name evidence="2" type="ORF">GCM10020369_72980</name>
</gene>
<dbReference type="Proteomes" id="UP001501676">
    <property type="component" value="Unassembled WGS sequence"/>
</dbReference>
<evidence type="ECO:0000313" key="2">
    <source>
        <dbReference type="EMBL" id="GAA3396408.1"/>
    </source>
</evidence>
<keyword evidence="3" id="KW-1185">Reference proteome</keyword>
<keyword evidence="1" id="KW-0812">Transmembrane</keyword>
<name>A0ABP6T9R5_9ACTN</name>
<evidence type="ECO:0000256" key="1">
    <source>
        <dbReference type="SAM" id="Phobius"/>
    </source>
</evidence>
<keyword evidence="1" id="KW-0472">Membrane</keyword>
<protein>
    <submittedName>
        <fullName evidence="2">Uncharacterized protein</fullName>
    </submittedName>
</protein>
<comment type="caution">
    <text evidence="2">The sequence shown here is derived from an EMBL/GenBank/DDBJ whole genome shotgun (WGS) entry which is preliminary data.</text>
</comment>
<keyword evidence="1" id="KW-1133">Transmembrane helix</keyword>